<keyword evidence="3" id="KW-1185">Reference proteome</keyword>
<name>A0A1E3Q6D9_LIPST</name>
<organism evidence="2 3">
    <name type="scientific">Lipomyces starkeyi NRRL Y-11557</name>
    <dbReference type="NCBI Taxonomy" id="675824"/>
    <lineage>
        <taxon>Eukaryota</taxon>
        <taxon>Fungi</taxon>
        <taxon>Dikarya</taxon>
        <taxon>Ascomycota</taxon>
        <taxon>Saccharomycotina</taxon>
        <taxon>Lipomycetes</taxon>
        <taxon>Lipomycetales</taxon>
        <taxon>Lipomycetaceae</taxon>
        <taxon>Lipomyces</taxon>
    </lineage>
</organism>
<accession>A0A1E3Q6D9</accession>
<evidence type="ECO:0000313" key="2">
    <source>
        <dbReference type="EMBL" id="ODQ72722.1"/>
    </source>
</evidence>
<evidence type="ECO:0000313" key="3">
    <source>
        <dbReference type="Proteomes" id="UP000094385"/>
    </source>
</evidence>
<dbReference type="AlphaFoldDB" id="A0A1E3Q6D9"/>
<feature type="compositionally biased region" description="Polar residues" evidence="1">
    <location>
        <begin position="1"/>
        <end position="10"/>
    </location>
</feature>
<feature type="compositionally biased region" description="Basic residues" evidence="1">
    <location>
        <begin position="44"/>
        <end position="57"/>
    </location>
</feature>
<reference evidence="2 3" key="1">
    <citation type="journal article" date="2016" name="Proc. Natl. Acad. Sci. U.S.A.">
        <title>Comparative genomics of biotechnologically important yeasts.</title>
        <authorList>
            <person name="Riley R."/>
            <person name="Haridas S."/>
            <person name="Wolfe K.H."/>
            <person name="Lopes M.R."/>
            <person name="Hittinger C.T."/>
            <person name="Goeker M."/>
            <person name="Salamov A.A."/>
            <person name="Wisecaver J.H."/>
            <person name="Long T.M."/>
            <person name="Calvey C.H."/>
            <person name="Aerts A.L."/>
            <person name="Barry K.W."/>
            <person name="Choi C."/>
            <person name="Clum A."/>
            <person name="Coughlan A.Y."/>
            <person name="Deshpande S."/>
            <person name="Douglass A.P."/>
            <person name="Hanson S.J."/>
            <person name="Klenk H.-P."/>
            <person name="LaButti K.M."/>
            <person name="Lapidus A."/>
            <person name="Lindquist E.A."/>
            <person name="Lipzen A.M."/>
            <person name="Meier-Kolthoff J.P."/>
            <person name="Ohm R.A."/>
            <person name="Otillar R.P."/>
            <person name="Pangilinan J.L."/>
            <person name="Peng Y."/>
            <person name="Rokas A."/>
            <person name="Rosa C.A."/>
            <person name="Scheuner C."/>
            <person name="Sibirny A.A."/>
            <person name="Slot J.C."/>
            <person name="Stielow J.B."/>
            <person name="Sun H."/>
            <person name="Kurtzman C.P."/>
            <person name="Blackwell M."/>
            <person name="Grigoriev I.V."/>
            <person name="Jeffries T.W."/>
        </authorList>
    </citation>
    <scope>NUCLEOTIDE SEQUENCE [LARGE SCALE GENOMIC DNA]</scope>
    <source>
        <strain evidence="2 3">NRRL Y-11557</strain>
    </source>
</reference>
<dbReference type="EMBL" id="KV454295">
    <property type="protein sequence ID" value="ODQ72722.1"/>
    <property type="molecule type" value="Genomic_DNA"/>
</dbReference>
<dbReference type="OrthoDB" id="10560296at2759"/>
<sequence length="175" mass="19138">MTDQGHQFQGPSRGGYGSYSSYESGHRGGHPFKRQRFDNGGQRGGHRGRRGNFRGRRGTYPAHNNREGYASGGNRDYRGDHSDIVFDIGNALSNPWKHLEDELGLDHCQADIIERTVTSIGISPPTTSPEPESSLAHSVGVDMSIGDEPDVDMAQDEVLNADEISIDIDGDLSVR</sequence>
<gene>
    <name evidence="2" type="ORF">LIPSTDRAFT_72341</name>
</gene>
<feature type="region of interest" description="Disordered" evidence="1">
    <location>
        <begin position="1"/>
        <end position="78"/>
    </location>
</feature>
<dbReference type="Proteomes" id="UP000094385">
    <property type="component" value="Unassembled WGS sequence"/>
</dbReference>
<evidence type="ECO:0000256" key="1">
    <source>
        <dbReference type="SAM" id="MobiDB-lite"/>
    </source>
</evidence>
<proteinExistence type="predicted"/>
<protein>
    <submittedName>
        <fullName evidence="2">Uncharacterized protein</fullName>
    </submittedName>
</protein>